<keyword evidence="36" id="KW-1185">Reference proteome</keyword>
<feature type="disulfide bond" evidence="31">
    <location>
        <begin position="3705"/>
        <end position="3723"/>
    </location>
</feature>
<dbReference type="FunFam" id="2.120.10.30:FF:000018">
    <property type="entry name" value="Low-density lipoprotein receptor-related protein 1"/>
    <property type="match status" value="1"/>
</dbReference>
<keyword evidence="19" id="KW-0333">Golgi apparatus</keyword>
<dbReference type="GO" id="GO:0060255">
    <property type="term" value="P:regulation of macromolecule metabolic process"/>
    <property type="evidence" value="ECO:0007669"/>
    <property type="project" value="UniProtKB-ARBA"/>
</dbReference>
<comment type="caution">
    <text evidence="30">Lacks conserved residue(s) required for the propagation of feature annotation.</text>
</comment>
<feature type="disulfide bond" evidence="31">
    <location>
        <begin position="3717"/>
        <end position="3732"/>
    </location>
</feature>
<evidence type="ECO:0000256" key="19">
    <source>
        <dbReference type="ARBA" id="ARBA00023034"/>
    </source>
</evidence>
<feature type="region of interest" description="Disordered" evidence="33">
    <location>
        <begin position="4482"/>
        <end position="4501"/>
    </location>
</feature>
<dbReference type="FunFam" id="4.10.400.10:FF:000012">
    <property type="entry name" value="Low-density lipoprotein receptor-related protein 1"/>
    <property type="match status" value="1"/>
</dbReference>
<dbReference type="GO" id="GO:0051050">
    <property type="term" value="P:positive regulation of transport"/>
    <property type="evidence" value="ECO:0007669"/>
    <property type="project" value="UniProtKB-ARBA"/>
</dbReference>
<dbReference type="InterPro" id="IPR001881">
    <property type="entry name" value="EGF-like_Ca-bd_dom"/>
</dbReference>
<dbReference type="GO" id="GO:0005905">
    <property type="term" value="C:clathrin-coated pit"/>
    <property type="evidence" value="ECO:0007669"/>
    <property type="project" value="UniProtKB-KW"/>
</dbReference>
<feature type="repeat" description="LDL-receptor class B" evidence="32">
    <location>
        <begin position="1582"/>
        <end position="1624"/>
    </location>
</feature>
<feature type="disulfide bond" evidence="31">
    <location>
        <begin position="2871"/>
        <end position="2886"/>
    </location>
</feature>
<keyword evidence="26" id="KW-0539">Nucleus</keyword>
<feature type="compositionally biased region" description="Basic and acidic residues" evidence="33">
    <location>
        <begin position="4484"/>
        <end position="4501"/>
    </location>
</feature>
<feature type="disulfide bond" evidence="31">
    <location>
        <begin position="1116"/>
        <end position="1131"/>
    </location>
</feature>
<dbReference type="PROSITE" id="PS50068">
    <property type="entry name" value="LDLRA_2"/>
    <property type="match status" value="30"/>
</dbReference>
<dbReference type="GO" id="GO:0030100">
    <property type="term" value="P:regulation of endocytosis"/>
    <property type="evidence" value="ECO:0007669"/>
    <property type="project" value="UniProtKB-ARBA"/>
</dbReference>
<keyword evidence="10" id="KW-0597">Phosphoprotein</keyword>
<evidence type="ECO:0000256" key="4">
    <source>
        <dbReference type="ARBA" id="ARBA00004296"/>
    </source>
</evidence>
<evidence type="ECO:0000256" key="14">
    <source>
        <dbReference type="ARBA" id="ARBA00022729"/>
    </source>
</evidence>
<dbReference type="GO" id="GO:0006898">
    <property type="term" value="P:receptor-mediated endocytosis"/>
    <property type="evidence" value="ECO:0007669"/>
    <property type="project" value="UniProtKB-ARBA"/>
</dbReference>
<evidence type="ECO:0000256" key="1">
    <source>
        <dbReference type="ARBA" id="ARBA00004123"/>
    </source>
</evidence>
<dbReference type="InterPro" id="IPR026823">
    <property type="entry name" value="cEGF"/>
</dbReference>
<dbReference type="FunFam" id="4.10.400.10:FF:000018">
    <property type="entry name" value="Low-density lipoprotein receptor-related protein 1"/>
    <property type="match status" value="1"/>
</dbReference>
<dbReference type="InterPro" id="IPR011042">
    <property type="entry name" value="6-blade_b-propeller_TolB-like"/>
</dbReference>
<evidence type="ECO:0000256" key="13">
    <source>
        <dbReference type="ARBA" id="ARBA00022723"/>
    </source>
</evidence>
<dbReference type="Gene3D" id="4.10.1220.10">
    <property type="entry name" value="EGF-type module"/>
    <property type="match status" value="1"/>
</dbReference>
<dbReference type="InterPro" id="IPR023415">
    <property type="entry name" value="LDLR_class-A_CS"/>
</dbReference>
<evidence type="ECO:0000256" key="18">
    <source>
        <dbReference type="ARBA" id="ARBA00022990"/>
    </source>
</evidence>
<keyword evidence="15" id="KW-0677">Repeat</keyword>
<keyword evidence="18" id="KW-0007">Acetylation</keyword>
<dbReference type="Ensembl" id="ENSVKKT00000019977.1">
    <property type="protein sequence ID" value="ENSVKKP00000019497.1"/>
    <property type="gene ID" value="ENSVKKG00000006554.1"/>
</dbReference>
<feature type="disulfide bond" evidence="30">
    <location>
        <begin position="4159"/>
        <end position="4169"/>
    </location>
</feature>
<dbReference type="GO" id="GO:0005634">
    <property type="term" value="C:nucleus"/>
    <property type="evidence" value="ECO:0007669"/>
    <property type="project" value="UniProtKB-SubCell"/>
</dbReference>
<feature type="disulfide bond" evidence="31">
    <location>
        <begin position="3569"/>
        <end position="3581"/>
    </location>
</feature>
<feature type="disulfide bond" evidence="31">
    <location>
        <begin position="893"/>
        <end position="911"/>
    </location>
</feature>
<dbReference type="FunFam" id="4.10.400.10:FF:000035">
    <property type="entry name" value="prolow-density lipoprotein receptor-related protein 1"/>
    <property type="match status" value="1"/>
</dbReference>
<feature type="disulfide bond" evidence="31">
    <location>
        <begin position="1006"/>
        <end position="1018"/>
    </location>
</feature>
<keyword evidence="20" id="KW-0472">Membrane</keyword>
<dbReference type="FunFam" id="2.10.25.10:FF:000144">
    <property type="entry name" value="Low-density lipoprotein receptor-related protein 1"/>
    <property type="match status" value="1"/>
</dbReference>
<name>A0A8D2LBE9_VARKO</name>
<evidence type="ECO:0000256" key="7">
    <source>
        <dbReference type="ARBA" id="ARBA00022475"/>
    </source>
</evidence>
<feature type="disulfide bond" evidence="31">
    <location>
        <begin position="2524"/>
        <end position="2542"/>
    </location>
</feature>
<keyword evidence="11" id="KW-0254">Endocytosis</keyword>
<keyword evidence="23" id="KW-0168">Coated pit</keyword>
<dbReference type="FunFam" id="2.120.10.30:FF:000009">
    <property type="entry name" value="Putative low-density lipoprotein receptor-related protein 1B"/>
    <property type="match status" value="1"/>
</dbReference>
<dbReference type="PROSITE" id="PS01186">
    <property type="entry name" value="EGF_2"/>
    <property type="match status" value="3"/>
</dbReference>
<sequence>MDEPRTNLPIPFFFLCLAPKTCSPKQFACKDQMTCISKGWRCDGEKDCPDGSDESPDICPQSKVSRCQPNEHNCLGTELCIPMTKLCNGERDCVDGSDEGPHCRELLANCSALGCQHHCVPTLNGPMCYCNNSFQLAEDGKSCKDFDECTIYGTCSQTCTNHDGSYTCSCVEGYLLQPDHKSCKAKNEPVDRPPVLLIANSQNIMATYLNGGSVPNIIPTSTKQTTAMDFNYVTDTVCWVHVGDSSFQTILKCAKIPNLKGFVEERTINISLSLHHVEQMAIDWLTGNFYFVDDIDDRIFVCNKDGVTCVTLLDLELYNPKGIALDPTMGKVFFTDYGQIPKVERCDMDGQNRTKLVDTKIVFPHGITLDLVNRLVYWADAYLDYIEVVDYEGKNRHTIIQGILVKHLYGLTVFENYLYATNSDNANTQQKTSVIRVNRFNSSDFQVVTRVDKGGALHVYHQRRQPKVRSHACEPGMFGKPGGCSDICLLGNSHKTRTCRCRSGFSLGSDGKSCKKPEHELFLVYGKGRPGIIRGMDMGAKVPDEHMIPIENLMNPRALDFHAETGFIYFADTTSYLIGRQKIDGTERETILKDGIHNVEGIAVDWMGNNLYWTDDGPKKTISVARLEKAAQTRKTLIEGKMTHPRAIVVDPLNGWMYWTDWEEDPKDSKRGKIERAWMDGSNRSIFITSKTVLWPNGLSLDIPGKVLYWVDAFYDRIEMVMLDGSERKIVYDGSELNHAFGLCHYDNYLFWTEYRSGSIYRLDQNTKAVTLLRNERPPIFEIRMYDAQQQQVGSNSCRVNNGGCSSLCLAIPKGRHCACAEDQILGPDSVTCQANPSYVPPPQCQTGEFACKNSRCIQERWKCDGDNDCLDNSDEAPELCHQHTCPSDRFKCENNRCIPNRWLCDGDNDCGSNEDESNSTCSARTCPANQFSCTSGRCIPLSWTCDLDDDCGDRSDESASCAYPTCFPLTQFTCHNGRCININWRCDNDNDCGDNSDEAGCSHSCSSNQFKCNSGRCIPVHWTCDGDNDCGDYSDETHANCTNQATRPPGGCHTDEFQCRLDALCIPMRWHCDGDTDCMDSSDEKNCEGVTHVCDPNVKFGCKDSARCISKAWVCDGDNDCEDNSDEENCESLVCKPPSHTCANTTSICLPPEKLCDGNDDCGDGSDEGKLCDLCSLNNGGCSHNCTVAPGEGIACSCPLGMELGADNKTCQIQSYCAKHLKCSQKCEQNKYSVKCSCYEGWMLEPDGESCRSLDPFKPFIIFSNRHEIRRIDLYRGDYSVLVPGLRNTIALDFHLNQSSLYWTDVVEDKIYRGKLHENGGDFEVVIQYGLATPEGLAVDWIAGNIYWVESNLDQIEVAKLDGTMRSTLLAGDIEHPRAIALDPILFWTDWDASLPRIEAASMSGEGRRVIHKETGSGGWPNGLTVDYLEKRILWIDARSDAIYSALYDGTGHIEVLRGHEYLSHPFAVTLYGGEVYWTDWRTNTLAKANKWTGHNVTVVQRTNTQPFDLQVYHPSRQPLGQPTHGPCGLINKPFKKFLLYARQMEIRGVDIDNPYYNYINSFTVPDIDNVTVVDYDALEQRIYWSDVRTQTIKRAFINGTGVETVVSADLPNAHGLAVDWISRNLFWTSYDANKKQINVARLDGSFKNAVIQGLDKPHCLIVHPLKGKLYWTDGDNISVANMDGSGRSLLFTNQKGPVGLSIDYQENKLYWISSGSGTINRCNLDGSSLEVLETMKAHLGKATALAIMGDKLWWADQASEKMGTCNKKDGSGAVVLRNSTTLVMHMKIYDENIQQQGPNPCSVKNGDCSQLCLPTSGSTRSCMCTAGYSLKSGQQSCEGVGSFLLYSVHEGIRGIPLDPSDKSDALVPVSGTSLAVGIDFHAENDTIYWVDMGLSTISRAKRDQTWREDVVTNGIGRVEGIAVDWIAGNIYWTDQGFDVIEVARLNGSFRYVVISQGLDKPRAITVHPEKGYLFWTEWGQYPRIERSRLDGTGRVVLINTSISWPNGISVDYEDGKLYWCDARTDKIERIDLETGDKREVVLANNNMDMFSVSVFEDYVYWSDRTHANGSIKRGNKDNASEIVFLRTGIGVQLKDIKVFNRARQKGTNVCAQNNGGCQQLCLYRGEGQRTCACAHGMLSEDSVSCRDYDGYLLYSERTILKSIHLSDENNLNAPIKPFEDGEHMKNVIALAFDYRHGSKGSNRIFYSDIHFGNIQQINDDGSGRRTIVENVGSVEGLAYHRGWDTLYWTSYTTSTITRHTVNQTREGAFDRDTVITMSGDDHPRAFVLDECQNLMFWTNWNEQHPSIMRATLSGVNMITIIDKDIRTPNGLAIDHKAEKIYFSDATLDKIERCEYDGSKRYVILKAEPVHPFGLAVYGDYIFWTDWVRRAVQRANKYVGSGMKHLRIDIPQQPMGIIAVANDTNSCELSLCRVNNGGCQDLCFLTAMGEVNCSCRGERILQDDLTCRAPNSSCNMHNEFECGNGDCIDFSQTCDSVAHCKDKSDEKSSYCNSRKCKKGYLHCTNKRCVPIADWCNGIDNCGDNSDEVPCNKTSCAPTEFRCRDGTCISNSSRCNQQIDCEDASDEMNCTATDCSSFFRLGIKSTTFQKCEHTSMCYVPSWVCDGSNDCGDYSDEQNCPGVRKSKCPANFFACSSGRCIPMTWTCDKENDCENGEDETHCSKCLKFECNNHRCISKQWVCDGTDDCGDGSDEDHRCRHTTCAAGSFQCPNTYVCVPQHWLCDGDKDCADGDDESLAAGCLYNNTCDERDFMCNNRQCIPKHFVCDHDDDCGDGSDESADCEYLTCGPNEFRCANGRCLTHKLWECDGEFDCHDQSDEAPKNPRCSSPESKCNDTFFLCHNEHCISNNLLCDNNNDCGDGSDELNCFINECLNKKQSGCSQECEDLKIGYKCRCRPGFRLKDDGKTCIDIDECTTTYPCSQLCINTHGSFKCLCVNGYMPKPDDPTSCKAVTDEPFLIFANRYYLRKLSLDGSNYTLLKQGLNNAVALDFDYRAQMIYWTDVTTQGSMIRRMHINGSNVQVCVCNPDGLAVDWVGGNLYWCDKGRDTIEVSKLNGAYRTVLVNSGLREPRALVVDVRNGYLYWTDWGDHSLIGKIGMDGTNRSIIVDTKITWPNGLTLDYINSRIYWADAREDYIEFASLDGSNRHIVLSQDIPHIFALTLFEDYIYWTDWETKSINRAHKTTGTNKSVLISTLHRPMDIHIFHPYRQPDVPNHPCKINNGGCSNLCLLSPGGGFKCACPTNFYLGANGKTCISNCTASQFVCKNDKCIPFWWKCDTEDDCGDRSDEPENCPEFKCRPGQFQCSTGICTNPAFICDGDNDCQDNSDEANCEVHVCLPSQFKCTNTNRCIPGIFRCNGQDNCGDGEDEKDCPEVTCAPNQFQCAITKRCIPRVWVCDRDNDCVDGSDEPANCNERTCEPYQFRCRNNRCVPGRWQCDYDNDCGDNSDEERCSMCPFRPVLGQRDVWGFAPMDCSSQLPCYHGSIGQRCTSFLFSCANGRCIAGRWKCDGDHDCADGSDECLKSCTPKSPPGIGNPAPLASFPQKECKPRCDQDQFQCKSGHCIPLRWRCDADADCMDGSDEEDCVRTCPLDEFQCNNTLCKPLAWKCDGEDDCGDNSDENHEECLKFQCPPNRPFRCKNDRVCLWIGRQCDGIDNCGDGTDEQFCGEYSSTARPRSCSHEKNEFLCRNRKCISADLRCNLFDDCGDGSDEDDCSQDPKTYGCHTNVTMCGNEAKCIQTPSSVYCTCRSGFQKVADKNSCEDINECLNFGVCSQLCNNTKGSYMCTCAKNFMKTHQMCKAEGSEYQILYIADDNKIRSMYLFNPNSAYEPAFQGDENVRIAAMDVYVKGNKIYWTNWHTGRISCRELPSSISGLKMPRGIAIDWVAGNIYWTDSGRDVIEVAQMKGENRKTLISGMIDEPHAIVVDPLRGTMYWSDWGNHPKIETAAMDGTQRETLVQDNIQWPTGLAVDYHNERLYWADAKLSVIGSIRLNGTDPVVAIDSKKGLSHPFSIDIFEDYIYGVTYINNHIFKIHKFGHGSVTNLTAGLNHATDVVLYHQYKQPDVTNPCDRKKCEWLCLLSPSGPVCTCPNGRRLDNGNFPPTDTCDLVCLNGGSCFLNARKQPKCRCQPRYSGDKCQHDQCADYCQNGGTCAASLSGMPTCRCPNGFTGSQCNKQVCADYCLNNGSCTVNQGNQANCRCPAAYTGDKCEFRLCSDYCENNGVCHLTASGTHQCRCPPNFYGDRCQHNKCDRCLKGNCSINKQTGNVTCICPDGRMAPSCLTCNNYCLNGGTCTMNAETAMEGHACQLPMVAALLEAHPTCSPNSLTSMSIPIPRQTCSQTTCFPRSHHFPVVHLRDQKGTRGQVSECRKRTCFQHQRMTNGAMNVEIGNPTYKMYEGDPDTDDVGELLDADFALDPDKPAVPLAWLSLTPFLSLSLLPPQPTNFTNPVYATLYMGAHNSRNSLASTDEKRELLAGDGGARDTV</sequence>
<feature type="disulfide bond" evidence="31">
    <location>
        <begin position="2852"/>
        <end position="2864"/>
    </location>
</feature>
<evidence type="ECO:0000256" key="2">
    <source>
        <dbReference type="ARBA" id="ARBA00004251"/>
    </source>
</evidence>
<evidence type="ECO:0000256" key="30">
    <source>
        <dbReference type="PROSITE-ProRule" id="PRU00076"/>
    </source>
</evidence>
<dbReference type="Gene3D" id="2.10.25.10">
    <property type="entry name" value="Laminin"/>
    <property type="match status" value="12"/>
</dbReference>
<evidence type="ECO:0000256" key="3">
    <source>
        <dbReference type="ARBA" id="ARBA00004267"/>
    </source>
</evidence>
<evidence type="ECO:0000256" key="15">
    <source>
        <dbReference type="ARBA" id="ARBA00022737"/>
    </source>
</evidence>
<dbReference type="SUPFAM" id="SSF57184">
    <property type="entry name" value="Growth factor receptor domain"/>
    <property type="match status" value="3"/>
</dbReference>
<dbReference type="GO" id="GO:0043235">
    <property type="term" value="C:receptor complex"/>
    <property type="evidence" value="ECO:0007669"/>
    <property type="project" value="TreeGrafter"/>
</dbReference>
<feature type="disulfide bond" evidence="30">
    <location>
        <begin position="4123"/>
        <end position="4133"/>
    </location>
</feature>
<dbReference type="FunFam" id="2.10.25.10:FF:000240">
    <property type="entry name" value="Vitamin K-dependent protein S"/>
    <property type="match status" value="1"/>
</dbReference>
<keyword evidence="22" id="KW-0675">Receptor</keyword>
<dbReference type="FunFam" id="4.10.400.10:FF:000004">
    <property type="entry name" value="Low-density lipoprotein receptor-related protein 1"/>
    <property type="match status" value="1"/>
</dbReference>
<evidence type="ECO:0000256" key="33">
    <source>
        <dbReference type="SAM" id="MobiDB-lite"/>
    </source>
</evidence>
<dbReference type="FunFam" id="2.120.10.30:FF:000010">
    <property type="entry name" value="Low density lipoprotein receptor-related protein 1B"/>
    <property type="match status" value="1"/>
</dbReference>
<feature type="disulfide bond" evidence="31">
    <location>
        <begin position="3507"/>
        <end position="3519"/>
    </location>
</feature>
<keyword evidence="13" id="KW-0479">Metal-binding</keyword>
<comment type="similarity">
    <text evidence="5">Belongs to the LDLR family.</text>
</comment>
<evidence type="ECO:0000256" key="16">
    <source>
        <dbReference type="ARBA" id="ARBA00022837"/>
    </source>
</evidence>
<feature type="disulfide bond" evidence="31">
    <location>
        <begin position="3335"/>
        <end position="3350"/>
    </location>
</feature>
<feature type="repeat" description="LDL-receptor class B" evidence="32">
    <location>
        <begin position="2340"/>
        <end position="2382"/>
    </location>
</feature>
<keyword evidence="14" id="KW-0732">Signal</keyword>
<feature type="repeat" description="LDL-receptor class B" evidence="32">
    <location>
        <begin position="1930"/>
        <end position="1972"/>
    </location>
</feature>
<dbReference type="Pfam" id="PF00058">
    <property type="entry name" value="Ldl_recept_b"/>
    <property type="match status" value="13"/>
</dbReference>
<feature type="repeat" description="LDL-receptor class B" evidence="32">
    <location>
        <begin position="609"/>
        <end position="654"/>
    </location>
</feature>
<organism evidence="35 36">
    <name type="scientific">Varanus komodoensis</name>
    <name type="common">Komodo dragon</name>
    <dbReference type="NCBI Taxonomy" id="61221"/>
    <lineage>
        <taxon>Eukaryota</taxon>
        <taxon>Metazoa</taxon>
        <taxon>Chordata</taxon>
        <taxon>Craniata</taxon>
        <taxon>Vertebrata</taxon>
        <taxon>Euteleostomi</taxon>
        <taxon>Lepidosauria</taxon>
        <taxon>Squamata</taxon>
        <taxon>Bifurcata</taxon>
        <taxon>Unidentata</taxon>
        <taxon>Episquamata</taxon>
        <taxon>Toxicofera</taxon>
        <taxon>Anguimorpha</taxon>
        <taxon>Paleoanguimorpha</taxon>
        <taxon>Varanoidea</taxon>
        <taxon>Varanidae</taxon>
        <taxon>Varanus</taxon>
    </lineage>
</organism>
<dbReference type="FunFam" id="4.10.400.10:FF:000008">
    <property type="entry name" value="Low density lipoprotein receptor-related protein 1"/>
    <property type="match status" value="1"/>
</dbReference>
<keyword evidence="21 30" id="KW-1015">Disulfide bond</keyword>
<accession>A0A8D2LBE9</accession>
<evidence type="ECO:0000256" key="12">
    <source>
        <dbReference type="ARBA" id="ARBA00022692"/>
    </source>
</evidence>
<dbReference type="FunFam" id="4.10.400.10:FF:000023">
    <property type="entry name" value="Low density lipoprotein receptor-related protein 1"/>
    <property type="match status" value="1"/>
</dbReference>
<dbReference type="FunFam" id="2.120.10.30:FF:000015">
    <property type="entry name" value="Low-density lipoprotein receptor-related protein 1"/>
    <property type="match status" value="1"/>
</dbReference>
<feature type="disulfide bond" evidence="31">
    <location>
        <begin position="3323"/>
        <end position="3341"/>
    </location>
</feature>
<dbReference type="FunFam" id="4.10.400.10:FF:000005">
    <property type="entry name" value="low-density lipoprotein receptor-related protein 1B"/>
    <property type="match status" value="1"/>
</dbReference>
<evidence type="ECO:0000256" key="6">
    <source>
        <dbReference type="ARBA" id="ARBA00022473"/>
    </source>
</evidence>
<keyword evidence="7" id="KW-1003">Cell membrane</keyword>
<dbReference type="SMART" id="SM00179">
    <property type="entry name" value="EGF_CA"/>
    <property type="match status" value="8"/>
</dbReference>
<feature type="disulfide bond" evidence="31">
    <location>
        <begin position="927"/>
        <end position="939"/>
    </location>
</feature>
<feature type="disulfide bond" evidence="30">
    <location>
        <begin position="4231"/>
        <end position="4241"/>
    </location>
</feature>
<dbReference type="GO" id="GO:0005815">
    <property type="term" value="C:microtubule organizing center"/>
    <property type="evidence" value="ECO:0007669"/>
    <property type="project" value="UniProtKB-SubCell"/>
</dbReference>
<feature type="repeat" description="LDL-receptor class B" evidence="32">
    <location>
        <begin position="1300"/>
        <end position="1344"/>
    </location>
</feature>
<feature type="disulfide bond" evidence="31">
    <location>
        <begin position="3375"/>
        <end position="3390"/>
    </location>
</feature>
<dbReference type="FunFam" id="2.10.25.10:FF:000204">
    <property type="entry name" value="LDL receptor related protein 1"/>
    <property type="match status" value="1"/>
</dbReference>
<dbReference type="Gene3D" id="2.120.10.30">
    <property type="entry name" value="TolB, C-terminal domain"/>
    <property type="match status" value="8"/>
</dbReference>
<feature type="disulfide bond" evidence="31">
    <location>
        <begin position="3514"/>
        <end position="3532"/>
    </location>
</feature>
<dbReference type="InterPro" id="IPR000033">
    <property type="entry name" value="LDLR_classB_rpt"/>
</dbReference>
<feature type="domain" description="EGF-like" evidence="34">
    <location>
        <begin position="4227"/>
        <end position="4263"/>
    </location>
</feature>
<dbReference type="Pfam" id="PF00008">
    <property type="entry name" value="EGF"/>
    <property type="match status" value="1"/>
</dbReference>
<evidence type="ECO:0000256" key="22">
    <source>
        <dbReference type="ARBA" id="ARBA00023170"/>
    </source>
</evidence>
<feature type="disulfide bond" evidence="30">
    <location>
        <begin position="4195"/>
        <end position="4205"/>
    </location>
</feature>
<feature type="domain" description="EGF-like" evidence="34">
    <location>
        <begin position="4192"/>
        <end position="4224"/>
    </location>
</feature>
<dbReference type="InterPro" id="IPR000742">
    <property type="entry name" value="EGF"/>
</dbReference>
<evidence type="ECO:0000256" key="32">
    <source>
        <dbReference type="PROSITE-ProRule" id="PRU00461"/>
    </source>
</evidence>
<dbReference type="PROSITE" id="PS51120">
    <property type="entry name" value="LDLRB"/>
    <property type="match status" value="21"/>
</dbReference>
<evidence type="ECO:0000256" key="9">
    <source>
        <dbReference type="ARBA" id="ARBA00022536"/>
    </source>
</evidence>
<feature type="repeat" description="LDL-receptor class B" evidence="32">
    <location>
        <begin position="3905"/>
        <end position="3947"/>
    </location>
</feature>
<feature type="repeat" description="LDL-receptor class B" evidence="32">
    <location>
        <begin position="1669"/>
        <end position="1708"/>
    </location>
</feature>
<dbReference type="FunFam" id="4.10.400.10:FF:000047">
    <property type="entry name" value="Prolow-density lipoprotein receptor-related protein 1"/>
    <property type="match status" value="1"/>
</dbReference>
<dbReference type="Gene3D" id="4.10.400.10">
    <property type="entry name" value="Low-density Lipoprotein Receptor"/>
    <property type="match status" value="29"/>
</dbReference>
<feature type="repeat" description="LDL-receptor class B" evidence="32">
    <location>
        <begin position="3143"/>
        <end position="3185"/>
    </location>
</feature>
<dbReference type="Pfam" id="PF12662">
    <property type="entry name" value="cEGF"/>
    <property type="match status" value="2"/>
</dbReference>
<feature type="disulfide bond" evidence="31">
    <location>
        <begin position="2773"/>
        <end position="2791"/>
    </location>
</feature>
<dbReference type="PRINTS" id="PR00261">
    <property type="entry name" value="LDLRECEPTOR"/>
</dbReference>
<feature type="repeat" description="LDL-receptor class B" evidence="32">
    <location>
        <begin position="2295"/>
        <end position="2339"/>
    </location>
</feature>
<dbReference type="CDD" id="cd00054">
    <property type="entry name" value="EGF_CA"/>
    <property type="match status" value="3"/>
</dbReference>
<dbReference type="SMART" id="SM00181">
    <property type="entry name" value="EGF"/>
    <property type="match status" value="22"/>
</dbReference>
<evidence type="ECO:0000256" key="26">
    <source>
        <dbReference type="ARBA" id="ARBA00023242"/>
    </source>
</evidence>
<feature type="disulfide bond" evidence="31">
    <location>
        <begin position="2483"/>
        <end position="2501"/>
    </location>
</feature>
<evidence type="ECO:0000256" key="28">
    <source>
        <dbReference type="ARBA" id="ARBA00037878"/>
    </source>
</evidence>
<dbReference type="SUPFAM" id="SSF57424">
    <property type="entry name" value="LDL receptor-like module"/>
    <property type="match status" value="28"/>
</dbReference>
<keyword evidence="24" id="KW-0325">Glycoprotein</keyword>
<feature type="disulfide bond" evidence="31">
    <location>
        <begin position="2689"/>
        <end position="2707"/>
    </location>
</feature>
<evidence type="ECO:0000313" key="35">
    <source>
        <dbReference type="Ensembl" id="ENSVKKP00000019497.1"/>
    </source>
</evidence>
<feature type="disulfide bond" evidence="31">
    <location>
        <begin position="886"/>
        <end position="898"/>
    </location>
</feature>
<feature type="repeat" description="LDL-receptor class B" evidence="32">
    <location>
        <begin position="706"/>
        <end position="749"/>
    </location>
</feature>
<keyword evidence="25" id="KW-0206">Cytoskeleton</keyword>
<feature type="disulfide bond" evidence="31">
    <location>
        <begin position="3443"/>
        <end position="3461"/>
    </location>
</feature>
<dbReference type="CDD" id="cd00112">
    <property type="entry name" value="LDLa"/>
    <property type="match status" value="28"/>
</dbReference>
<dbReference type="GO" id="GO:0005041">
    <property type="term" value="F:low-density lipoprotein particle receptor activity"/>
    <property type="evidence" value="ECO:0007669"/>
    <property type="project" value="TreeGrafter"/>
</dbReference>
<evidence type="ECO:0000256" key="20">
    <source>
        <dbReference type="ARBA" id="ARBA00023136"/>
    </source>
</evidence>
<dbReference type="FunFam" id="4.10.400.10:FF:000001">
    <property type="entry name" value="Low-density lipoprotein receptor-related protein 1"/>
    <property type="match status" value="1"/>
</dbReference>
<dbReference type="FunFam" id="4.10.400.10:FF:000011">
    <property type="entry name" value="Low-density lipoprotein receptor-related protein 1"/>
    <property type="match status" value="1"/>
</dbReference>
<dbReference type="SMART" id="SM00192">
    <property type="entry name" value="LDLa"/>
    <property type="match status" value="30"/>
</dbReference>
<dbReference type="PANTHER" id="PTHR22722">
    <property type="entry name" value="LOW-DENSITY LIPOPROTEIN RECEPTOR-RELATED PROTEIN 2-RELATED"/>
    <property type="match status" value="1"/>
</dbReference>
<evidence type="ECO:0000256" key="11">
    <source>
        <dbReference type="ARBA" id="ARBA00022583"/>
    </source>
</evidence>
<feature type="disulfide bond" evidence="31">
    <location>
        <begin position="987"/>
        <end position="1002"/>
    </location>
</feature>
<keyword evidence="16" id="KW-0106">Calcium</keyword>
<feature type="repeat" description="LDL-receptor class B" evidence="32">
    <location>
        <begin position="1345"/>
        <end position="1387"/>
    </location>
</feature>
<evidence type="ECO:0000256" key="10">
    <source>
        <dbReference type="ARBA" id="ARBA00022553"/>
    </source>
</evidence>
<feature type="repeat" description="LDL-receptor class B" evidence="32">
    <location>
        <begin position="1973"/>
        <end position="2016"/>
    </location>
</feature>
<evidence type="ECO:0000256" key="27">
    <source>
        <dbReference type="ARBA" id="ARBA00024182"/>
    </source>
</evidence>
<feature type="disulfide bond" evidence="31">
    <location>
        <begin position="2517"/>
        <end position="2529"/>
    </location>
</feature>
<feature type="domain" description="EGF-like" evidence="34">
    <location>
        <begin position="4119"/>
        <end position="4152"/>
    </location>
</feature>
<feature type="disulfide bond" evidence="31">
    <location>
        <begin position="3588"/>
        <end position="3603"/>
    </location>
</feature>
<dbReference type="FunFam" id="2.120.10.30:FF:000014">
    <property type="entry name" value="Low-density lipoprotein receptor-related protein 1"/>
    <property type="match status" value="1"/>
</dbReference>
<dbReference type="FunFam" id="2.120.10.30:FF:000020">
    <property type="entry name" value="Prolow-density lipoprotein receptor-related protein 1"/>
    <property type="match status" value="1"/>
</dbReference>
<feature type="repeat" description="LDL-receptor class B" evidence="32">
    <location>
        <begin position="3948"/>
        <end position="3991"/>
    </location>
</feature>
<keyword evidence="12" id="KW-0812">Transmembrane</keyword>
<feature type="disulfide bond" evidence="31">
    <location>
        <begin position="2654"/>
        <end position="2672"/>
    </location>
</feature>
<feature type="disulfide bond" evidence="31">
    <location>
        <begin position="2647"/>
        <end position="2659"/>
    </location>
</feature>
<dbReference type="InterPro" id="IPR036055">
    <property type="entry name" value="LDL_receptor-like_sf"/>
</dbReference>
<dbReference type="Proteomes" id="UP000694545">
    <property type="component" value="Unplaced"/>
</dbReference>
<feature type="disulfide bond" evidence="31">
    <location>
        <begin position="2766"/>
        <end position="2778"/>
    </location>
</feature>
<dbReference type="FunFam" id="2.10.25.10:FF:000129">
    <property type="entry name" value="Low-density lipoprotein receptor-related protein 1"/>
    <property type="match status" value="1"/>
</dbReference>
<evidence type="ECO:0000256" key="31">
    <source>
        <dbReference type="PROSITE-ProRule" id="PRU00124"/>
    </source>
</evidence>
<dbReference type="InterPro" id="IPR018097">
    <property type="entry name" value="EGF_Ca-bd_CS"/>
</dbReference>
<dbReference type="InterPro" id="IPR002172">
    <property type="entry name" value="LDrepeatLR_classA_rpt"/>
</dbReference>
<dbReference type="FunFam" id="2.120.10.30:FF:000019">
    <property type="entry name" value="Low-density lipoprotein receptor-related protein 1"/>
    <property type="match status" value="1"/>
</dbReference>
<protein>
    <recommendedName>
        <fullName evidence="29">Prolow-density lipoprotein receptor-related protein 1</fullName>
    </recommendedName>
</protein>
<feature type="disulfide bond" evidence="31">
    <location>
        <begin position="3436"/>
        <end position="3448"/>
    </location>
</feature>
<dbReference type="FunFam" id="4.10.400.10:FF:000015">
    <property type="entry name" value="Low-density lipoprotein receptor-related protein 1"/>
    <property type="match status" value="2"/>
</dbReference>
<feature type="repeat" description="LDL-receptor class B" evidence="32">
    <location>
        <begin position="566"/>
        <end position="608"/>
    </location>
</feature>
<dbReference type="FunFam" id="2.10.25.10:FF:000072">
    <property type="entry name" value="Low-density lipoprotein receptor-related protein 1B"/>
    <property type="match status" value="1"/>
</dbReference>
<feature type="disulfide bond" evidence="31">
    <location>
        <begin position="2859"/>
        <end position="2877"/>
    </location>
</feature>
<evidence type="ECO:0000256" key="29">
    <source>
        <dbReference type="ARBA" id="ARBA00074781"/>
    </source>
</evidence>
<feature type="repeat" description="LDL-receptor class B" evidence="32">
    <location>
        <begin position="3056"/>
        <end position="3098"/>
    </location>
</feature>
<feature type="repeat" description="LDL-receptor class B" evidence="32">
    <location>
        <begin position="374"/>
        <end position="417"/>
    </location>
</feature>
<dbReference type="PROSITE" id="PS00022">
    <property type="entry name" value="EGF_1"/>
    <property type="match status" value="2"/>
</dbReference>
<dbReference type="InterPro" id="IPR000152">
    <property type="entry name" value="EGF-type_Asp/Asn_hydroxyl_site"/>
</dbReference>
<evidence type="ECO:0000259" key="34">
    <source>
        <dbReference type="PROSITE" id="PS50026"/>
    </source>
</evidence>
<feature type="disulfide bond" evidence="31">
    <location>
        <begin position="2666"/>
        <end position="2681"/>
    </location>
</feature>
<keyword evidence="6" id="KW-0217">Developmental protein</keyword>
<dbReference type="Pfam" id="PF14670">
    <property type="entry name" value="FXa_inhibition"/>
    <property type="match status" value="4"/>
</dbReference>
<feature type="repeat" description="LDL-receptor class B" evidence="32">
    <location>
        <begin position="1887"/>
        <end position="1929"/>
    </location>
</feature>
<feature type="disulfide bond" evidence="30">
    <location>
        <begin position="4181"/>
        <end position="4190"/>
    </location>
</feature>
<dbReference type="FunFam" id="4.10.400.10:FF:000009">
    <property type="entry name" value="Low-density lipoprotein receptor-related protein 1"/>
    <property type="match status" value="1"/>
</dbReference>
<evidence type="ECO:0000256" key="8">
    <source>
        <dbReference type="ARBA" id="ARBA00022490"/>
    </source>
</evidence>
<feature type="disulfide bond" evidence="31">
    <location>
        <begin position="975"/>
        <end position="993"/>
    </location>
</feature>
<dbReference type="InterPro" id="IPR051221">
    <property type="entry name" value="LDLR-related"/>
</dbReference>
<keyword evidence="17" id="KW-1133">Transmembrane helix</keyword>
<dbReference type="GO" id="GO:0005886">
    <property type="term" value="C:plasma membrane"/>
    <property type="evidence" value="ECO:0007669"/>
    <property type="project" value="UniProtKB-SubCell"/>
</dbReference>
<feature type="disulfide bond" evidence="31">
    <location>
        <begin position="3669"/>
        <end position="3684"/>
    </location>
</feature>
<feature type="disulfide bond" evidence="31">
    <location>
        <begin position="3576"/>
        <end position="3594"/>
    </location>
</feature>
<dbReference type="PROSITE" id="PS01187">
    <property type="entry name" value="EGF_CA"/>
    <property type="match status" value="3"/>
</dbReference>
<feature type="disulfide bond" evidence="31">
    <location>
        <begin position="2556"/>
        <end position="2568"/>
    </location>
</feature>
<evidence type="ECO:0000256" key="23">
    <source>
        <dbReference type="ARBA" id="ARBA00023176"/>
    </source>
</evidence>
<feature type="disulfide bond" evidence="31">
    <location>
        <begin position="2575"/>
        <end position="2590"/>
    </location>
</feature>
<dbReference type="GO" id="GO:0005509">
    <property type="term" value="F:calcium ion binding"/>
    <property type="evidence" value="ECO:0007669"/>
    <property type="project" value="InterPro"/>
</dbReference>
<dbReference type="FunFam" id="4.10.400.10:FF:000002">
    <property type="entry name" value="Low-density lipoprotein receptor-related protein 1"/>
    <property type="match status" value="2"/>
</dbReference>
<dbReference type="FunFam" id="4.10.400.10:FF:000022">
    <property type="entry name" value="LDL receptor related protein 1"/>
    <property type="match status" value="1"/>
</dbReference>
<dbReference type="PROSITE" id="PS01209">
    <property type="entry name" value="LDLRA_1"/>
    <property type="match status" value="12"/>
</dbReference>
<feature type="disulfide bond" evidence="31">
    <location>
        <begin position="3614"/>
        <end position="3632"/>
    </location>
</feature>
<dbReference type="SUPFAM" id="SSF57196">
    <property type="entry name" value="EGF/Laminin"/>
    <property type="match status" value="6"/>
</dbReference>
<feature type="disulfide bond" evidence="31">
    <location>
        <begin position="845"/>
        <end position="857"/>
    </location>
</feature>
<feature type="disulfide bond" evidence="31">
    <location>
        <begin position="3283"/>
        <end position="3301"/>
    </location>
</feature>
<feature type="disulfide bond" evidence="31">
    <location>
        <begin position="2536"/>
        <end position="2551"/>
    </location>
</feature>
<feature type="disulfide bond" evidence="31">
    <location>
        <begin position="2806"/>
        <end position="2818"/>
    </location>
</feature>
<dbReference type="PROSITE" id="PS00010">
    <property type="entry name" value="ASX_HYDROXYL"/>
    <property type="match status" value="3"/>
</dbReference>
<dbReference type="FunFam" id="4.10.400.10:FF:000065">
    <property type="entry name" value="Transmembrane protease serine 7"/>
    <property type="match status" value="1"/>
</dbReference>
<evidence type="ECO:0000256" key="21">
    <source>
        <dbReference type="ARBA" id="ARBA00023157"/>
    </source>
</evidence>
<feature type="disulfide bond" evidence="31">
    <location>
        <begin position="2624"/>
        <end position="2639"/>
    </location>
</feature>
<evidence type="ECO:0000256" key="25">
    <source>
        <dbReference type="ARBA" id="ARBA00023212"/>
    </source>
</evidence>
<dbReference type="SMART" id="SM00135">
    <property type="entry name" value="LY"/>
    <property type="match status" value="36"/>
</dbReference>
<dbReference type="InterPro" id="IPR009030">
    <property type="entry name" value="Growth_fac_rcpt_cys_sf"/>
</dbReference>
<feature type="disulfide bond" evidence="31">
    <location>
        <begin position="934"/>
        <end position="952"/>
    </location>
</feature>
<keyword evidence="9 30" id="KW-0245">EGF-like domain</keyword>
<feature type="disulfide bond" evidence="31">
    <location>
        <begin position="852"/>
        <end position="870"/>
    </location>
</feature>
<feature type="repeat" description="LDL-receptor class B" evidence="32">
    <location>
        <begin position="330"/>
        <end position="373"/>
    </location>
</feature>
<feature type="repeat" description="LDL-receptor class B" evidence="32">
    <location>
        <begin position="655"/>
        <end position="705"/>
    </location>
</feature>
<dbReference type="FunFam" id="4.10.400.10:FF:000007">
    <property type="entry name" value="Low density lipoprotein receptor-related protein 1"/>
    <property type="match status" value="1"/>
</dbReference>
<evidence type="ECO:0000256" key="17">
    <source>
        <dbReference type="ARBA" id="ARBA00022989"/>
    </source>
</evidence>
<evidence type="ECO:0000256" key="24">
    <source>
        <dbReference type="ARBA" id="ARBA00023180"/>
    </source>
</evidence>
<dbReference type="FunFam" id="2.120.10.30:FF:000012">
    <property type="entry name" value="Low density lipoprotein receptor-related protein 1"/>
    <property type="match status" value="1"/>
</dbReference>
<feature type="repeat" description="LDL-receptor class B" evidence="32">
    <location>
        <begin position="3992"/>
        <end position="4036"/>
    </location>
</feature>
<evidence type="ECO:0000313" key="36">
    <source>
        <dbReference type="Proteomes" id="UP000694545"/>
    </source>
</evidence>
<reference evidence="35" key="2">
    <citation type="submission" date="2025-09" db="UniProtKB">
        <authorList>
            <consortium name="Ensembl"/>
        </authorList>
    </citation>
    <scope>IDENTIFICATION</scope>
</reference>
<dbReference type="FunFam" id="4.10.400.10:FF:000028">
    <property type="entry name" value="prolow-density lipoprotein receptor-related protein 1"/>
    <property type="match status" value="1"/>
</dbReference>
<feature type="disulfide bond" evidence="31">
    <location>
        <begin position="1073"/>
        <end position="1088"/>
    </location>
</feature>
<feature type="repeat" description="LDL-receptor class B" evidence="32">
    <location>
        <begin position="3099"/>
        <end position="3142"/>
    </location>
</feature>
<dbReference type="SUPFAM" id="SSF63825">
    <property type="entry name" value="YWTD domain"/>
    <property type="match status" value="8"/>
</dbReference>
<dbReference type="Pfam" id="PF00057">
    <property type="entry name" value="Ldl_recept_a"/>
    <property type="match status" value="28"/>
</dbReference>
<keyword evidence="8" id="KW-0963">Cytoplasm</keyword>
<dbReference type="FunFam" id="2.10.25.10:FF:000009">
    <property type="entry name" value="Low-density lipoprotein receptor isoform 1"/>
    <property type="match status" value="1"/>
</dbReference>
<reference evidence="35" key="1">
    <citation type="submission" date="2025-08" db="UniProtKB">
        <authorList>
            <consortium name="Ensembl"/>
        </authorList>
    </citation>
    <scope>IDENTIFICATION</scope>
</reference>
<feature type="disulfide bond" evidence="31">
    <location>
        <begin position="3455"/>
        <end position="3470"/>
    </location>
</feature>
<dbReference type="PANTHER" id="PTHR22722:SF5">
    <property type="entry name" value="LOW-DENSITY LIPOPROTEIN RECEPTOR-RELATED PROTEIN 1B"/>
    <property type="match status" value="1"/>
</dbReference>
<proteinExistence type="inferred from homology"/>
<dbReference type="PROSITE" id="PS50026">
    <property type="entry name" value="EGF_3"/>
    <property type="match status" value="4"/>
</dbReference>
<dbReference type="FunFam" id="4.10.400.10:FF:000010">
    <property type="entry name" value="Low-density lipoprotein receptor-related protein 1"/>
    <property type="match status" value="1"/>
</dbReference>
<dbReference type="FunFam" id="4.10.400.10:FF:000034">
    <property type="entry name" value="Low-density lipoprotein receptor-related protein 2"/>
    <property type="match status" value="1"/>
</dbReference>
<evidence type="ECO:0000256" key="5">
    <source>
        <dbReference type="ARBA" id="ARBA00009939"/>
    </source>
</evidence>
<feature type="disulfide bond" evidence="31">
    <location>
        <begin position="3276"/>
        <end position="3288"/>
    </location>
</feature>
<feature type="domain" description="EGF-like" evidence="34">
    <location>
        <begin position="4155"/>
        <end position="4191"/>
    </location>
</feature>
<comment type="subcellular location">
    <subcellularLocation>
        <location evidence="4">Cell membrane</location>
        <topology evidence="4">Peripheral membrane protein</topology>
        <orientation evidence="4">Extracellular side</orientation>
    </subcellularLocation>
    <subcellularLocation>
        <location evidence="2">Cell membrane</location>
        <topology evidence="2">Single-pass type I membrane protein</topology>
    </subcellularLocation>
    <subcellularLocation>
        <location evidence="3">Cytoplasm</location>
        <location evidence="3">Cytoskeleton</location>
        <location evidence="3">Microtubule organizing center</location>
    </subcellularLocation>
    <subcellularLocation>
        <location evidence="27">Golgi outpost</location>
    </subcellularLocation>
    <subcellularLocation>
        <location evidence="28">Membrane</location>
        <location evidence="28">Coated pit</location>
    </subcellularLocation>
    <subcellularLocation>
        <location evidence="1">Nucleus</location>
    </subcellularLocation>
</comment>
<feature type="disulfide bond" evidence="30">
    <location>
        <begin position="4253"/>
        <end position="4262"/>
    </location>
</feature>
<feature type="disulfide bond" evidence="31">
    <location>
        <begin position="3316"/>
        <end position="3328"/>
    </location>
</feature>
<feature type="disulfide bond" evidence="31">
    <location>
        <begin position="3607"/>
        <end position="3619"/>
    </location>
</feature>
<feature type="disulfide bond" evidence="31">
    <location>
        <begin position="2563"/>
        <end position="2581"/>
    </location>
</feature>
<feature type="disulfide bond" evidence="31">
    <location>
        <begin position="1013"/>
        <end position="1031"/>
    </location>
</feature>